<feature type="transmembrane region" description="Helical" evidence="1">
    <location>
        <begin position="86"/>
        <end position="105"/>
    </location>
</feature>
<evidence type="ECO:0000313" key="2">
    <source>
        <dbReference type="EMBL" id="PTB96485.1"/>
    </source>
</evidence>
<sequence>MKLKSKIKNVMKKNFYTTNYFFGLSIVIFTMSLIAFSDNMITDVSQASNSNPFMIIHGLIMFLWTIVLIIQTNHIRKLNLTQHKKFGIIGFIIAILMLLSINYLAYTGPDFVDLPFFGKANRIFVPVFAVMLLFSYLKRHNKVLHQYLIFAGMLLCMEPILSRFCGNLGLNPIVYAAPIWILLWISFFIYDIAARRKLHPLLYGGLIFIILVFQMVGSS</sequence>
<keyword evidence="1" id="KW-1133">Transmembrane helix</keyword>
<proteinExistence type="predicted"/>
<reference evidence="2 3" key="1">
    <citation type="submission" date="2018-03" db="EMBL/GenBank/DDBJ databases">
        <title>Cross-interface Injection: A General Nanoliter Liquid Handling Method Applied to Single Cells Genome Amplification Automated Nanoliter Liquid Handling Applied to Single Cell Multiple Displacement Amplification.</title>
        <authorList>
            <person name="Yun J."/>
            <person name="Xu P."/>
            <person name="Xu J."/>
            <person name="Dai X."/>
            <person name="Wang Y."/>
            <person name="Zheng X."/>
            <person name="Cao C."/>
            <person name="Yi Q."/>
            <person name="Zhu Y."/>
            <person name="Wang L."/>
            <person name="Dong Z."/>
            <person name="Huang Y."/>
            <person name="Huang L."/>
            <person name="Du W."/>
        </authorList>
    </citation>
    <scope>NUCLEOTIDE SEQUENCE [LARGE SCALE GENOMIC DNA]</scope>
    <source>
        <strain evidence="2 3">Z-D1-2</strain>
    </source>
</reference>
<evidence type="ECO:0000256" key="1">
    <source>
        <dbReference type="SAM" id="Phobius"/>
    </source>
</evidence>
<gene>
    <name evidence="2" type="ORF">C9994_07170</name>
</gene>
<feature type="transmembrane region" description="Helical" evidence="1">
    <location>
        <begin position="144"/>
        <end position="161"/>
    </location>
</feature>
<feature type="transmembrane region" description="Helical" evidence="1">
    <location>
        <begin position="20"/>
        <end position="41"/>
    </location>
</feature>
<accession>A0A2T4DRP1</accession>
<feature type="transmembrane region" description="Helical" evidence="1">
    <location>
        <begin position="53"/>
        <end position="74"/>
    </location>
</feature>
<feature type="transmembrane region" description="Helical" evidence="1">
    <location>
        <begin position="173"/>
        <end position="193"/>
    </location>
</feature>
<dbReference type="AlphaFoldDB" id="A0A2T4DRP1"/>
<feature type="transmembrane region" description="Helical" evidence="1">
    <location>
        <begin position="120"/>
        <end position="137"/>
    </location>
</feature>
<comment type="caution">
    <text evidence="2">The sequence shown here is derived from an EMBL/GenBank/DDBJ whole genome shotgun (WGS) entry which is preliminary data.</text>
</comment>
<evidence type="ECO:0000313" key="3">
    <source>
        <dbReference type="Proteomes" id="UP000240608"/>
    </source>
</evidence>
<dbReference type="EMBL" id="PYVU01000049">
    <property type="protein sequence ID" value="PTB96485.1"/>
    <property type="molecule type" value="Genomic_DNA"/>
</dbReference>
<keyword evidence="1" id="KW-0812">Transmembrane</keyword>
<dbReference type="Proteomes" id="UP000240608">
    <property type="component" value="Unassembled WGS sequence"/>
</dbReference>
<keyword evidence="1" id="KW-0472">Membrane</keyword>
<name>A0A2T4DRP1_9BACT</name>
<protein>
    <submittedName>
        <fullName evidence="2">Uncharacterized protein</fullName>
    </submittedName>
</protein>
<organism evidence="2 3">
    <name type="scientific">Marivirga lumbricoides</name>
    <dbReference type="NCBI Taxonomy" id="1046115"/>
    <lineage>
        <taxon>Bacteria</taxon>
        <taxon>Pseudomonadati</taxon>
        <taxon>Bacteroidota</taxon>
        <taxon>Cytophagia</taxon>
        <taxon>Cytophagales</taxon>
        <taxon>Marivirgaceae</taxon>
        <taxon>Marivirga</taxon>
    </lineage>
</organism>
<feature type="transmembrane region" description="Helical" evidence="1">
    <location>
        <begin position="200"/>
        <end position="217"/>
    </location>
</feature>